<dbReference type="STRING" id="42253.NITMOv2_1022"/>
<reference evidence="4 5" key="1">
    <citation type="journal article" date="2015" name="Proc. Natl. Acad. Sci. U.S.A.">
        <title>Expanded metabolic versatility of ubiquitous nitrite-oxidizing bacteria from the genus Nitrospira.</title>
        <authorList>
            <person name="Koch H."/>
            <person name="Lucker S."/>
            <person name="Albertsen M."/>
            <person name="Kitzinger K."/>
            <person name="Herbold C."/>
            <person name="Spieck E."/>
            <person name="Nielsen P.H."/>
            <person name="Wagner M."/>
            <person name="Daims H."/>
        </authorList>
    </citation>
    <scope>NUCLEOTIDE SEQUENCE [LARGE SCALE GENOMIC DNA]</scope>
    <source>
        <strain evidence="4 5">NSP M-1</strain>
    </source>
</reference>
<dbReference type="InterPro" id="IPR032640">
    <property type="entry name" value="AMPK1_CBM"/>
</dbReference>
<evidence type="ECO:0000313" key="4">
    <source>
        <dbReference type="EMBL" id="ALA57454.1"/>
    </source>
</evidence>
<evidence type="ECO:0000256" key="2">
    <source>
        <dbReference type="SAM" id="SignalP"/>
    </source>
</evidence>
<dbReference type="InterPro" id="IPR014756">
    <property type="entry name" value="Ig_E-set"/>
</dbReference>
<dbReference type="EC" id="2.4.1.-" evidence="4"/>
<accession>A0A0K2G9C5</accession>
<gene>
    <name evidence="4" type="ORF">NITMOv2_1022</name>
</gene>
<dbReference type="CDD" id="cd07184">
    <property type="entry name" value="E_set_Isoamylase_like_N"/>
    <property type="match status" value="1"/>
</dbReference>
<dbReference type="GO" id="GO:0016757">
    <property type="term" value="F:glycosyltransferase activity"/>
    <property type="evidence" value="ECO:0007669"/>
    <property type="project" value="UniProtKB-KW"/>
</dbReference>
<dbReference type="Proteomes" id="UP000069205">
    <property type="component" value="Chromosome"/>
</dbReference>
<comment type="similarity">
    <text evidence="1">Belongs to the 5'-AMP-activated protein kinase beta subunit family.</text>
</comment>
<proteinExistence type="inferred from homology"/>
<dbReference type="PANTHER" id="PTHR10343">
    <property type="entry name" value="5'-AMP-ACTIVATED PROTEIN KINASE , BETA SUBUNIT"/>
    <property type="match status" value="1"/>
</dbReference>
<dbReference type="InterPro" id="IPR050827">
    <property type="entry name" value="CRP1_MDG1_kinase"/>
</dbReference>
<dbReference type="AlphaFoldDB" id="A0A0K2G9C5"/>
<dbReference type="OrthoDB" id="9798643at2"/>
<protein>
    <submittedName>
        <fullName evidence="4">Putative Glycosyl hydrolase, family 13</fullName>
        <ecNumber evidence="4">2.4.1.-</ecNumber>
    </submittedName>
</protein>
<dbReference type="Gene3D" id="2.60.40.10">
    <property type="entry name" value="Immunoglobulins"/>
    <property type="match status" value="1"/>
</dbReference>
<name>A0A0K2G9C5_NITMO</name>
<keyword evidence="5" id="KW-1185">Reference proteome</keyword>
<evidence type="ECO:0000256" key="1">
    <source>
        <dbReference type="ARBA" id="ARBA00010926"/>
    </source>
</evidence>
<organism evidence="4 5">
    <name type="scientific">Nitrospira moscoviensis</name>
    <dbReference type="NCBI Taxonomy" id="42253"/>
    <lineage>
        <taxon>Bacteria</taxon>
        <taxon>Pseudomonadati</taxon>
        <taxon>Nitrospirota</taxon>
        <taxon>Nitrospiria</taxon>
        <taxon>Nitrospirales</taxon>
        <taxon>Nitrospiraceae</taxon>
        <taxon>Nitrospira</taxon>
    </lineage>
</organism>
<dbReference type="KEGG" id="nmv:NITMOv2_1022"/>
<keyword evidence="2" id="KW-0732">Signal</keyword>
<sequence length="124" mass="13013">MGRGLTGLRAGAAVVAALCAFLPSCAQIWKPEPPRPIGGAVRFTLSAPEAKTVFVIGSFNGWVKGATPMAAVGSSGLWSVDVPLKEGEYTFMYLVDGVRWVTPPLADDFVTDGFGQTNGVVIVR</sequence>
<dbReference type="RefSeq" id="WP_083447744.1">
    <property type="nucleotide sequence ID" value="NZ_CP011801.1"/>
</dbReference>
<dbReference type="PATRIC" id="fig|42253.5.peg.1005"/>
<feature type="signal peptide" evidence="2">
    <location>
        <begin position="1"/>
        <end position="26"/>
    </location>
</feature>
<evidence type="ECO:0000259" key="3">
    <source>
        <dbReference type="Pfam" id="PF16561"/>
    </source>
</evidence>
<dbReference type="EMBL" id="CP011801">
    <property type="protein sequence ID" value="ALA57454.1"/>
    <property type="molecule type" value="Genomic_DNA"/>
</dbReference>
<keyword evidence="4" id="KW-0808">Transferase</keyword>
<dbReference type="Pfam" id="PF16561">
    <property type="entry name" value="AMPK1_CBM"/>
    <property type="match status" value="1"/>
</dbReference>
<dbReference type="SUPFAM" id="SSF81296">
    <property type="entry name" value="E set domains"/>
    <property type="match status" value="1"/>
</dbReference>
<keyword evidence="4" id="KW-0378">Hydrolase</keyword>
<dbReference type="InterPro" id="IPR013783">
    <property type="entry name" value="Ig-like_fold"/>
</dbReference>
<feature type="domain" description="AMP-activated protein kinase glycogen-binding" evidence="3">
    <location>
        <begin position="49"/>
        <end position="123"/>
    </location>
</feature>
<feature type="chain" id="PRO_5005476655" evidence="2">
    <location>
        <begin position="27"/>
        <end position="124"/>
    </location>
</feature>
<keyword evidence="4" id="KW-0328">Glycosyltransferase</keyword>
<evidence type="ECO:0000313" key="5">
    <source>
        <dbReference type="Proteomes" id="UP000069205"/>
    </source>
</evidence>
<dbReference type="PANTHER" id="PTHR10343:SF84">
    <property type="entry name" value="5'-AMP-ACTIVATED PROTEIN KINASE SUBUNIT BETA-1"/>
    <property type="match status" value="1"/>
</dbReference>
<dbReference type="GO" id="GO:0016787">
    <property type="term" value="F:hydrolase activity"/>
    <property type="evidence" value="ECO:0007669"/>
    <property type="project" value="UniProtKB-KW"/>
</dbReference>